<gene>
    <name evidence="1" type="ORF">LCGC14_2420670</name>
</gene>
<reference evidence="1" key="1">
    <citation type="journal article" date="2015" name="Nature">
        <title>Complex archaea that bridge the gap between prokaryotes and eukaryotes.</title>
        <authorList>
            <person name="Spang A."/>
            <person name="Saw J.H."/>
            <person name="Jorgensen S.L."/>
            <person name="Zaremba-Niedzwiedzka K."/>
            <person name="Martijn J."/>
            <person name="Lind A.E."/>
            <person name="van Eijk R."/>
            <person name="Schleper C."/>
            <person name="Guy L."/>
            <person name="Ettema T.J."/>
        </authorList>
    </citation>
    <scope>NUCLEOTIDE SEQUENCE</scope>
</reference>
<sequence length="398" mass="45104">MARNISNWLQGYIEYTKHLEAPDIFHLWAAIGTIAGALQGKVWIDQGYFKWKPNFFVIFVAPPGIVSKSTTLGVGMAMLREVDGVHFGPESASWQAVTDAFSEATVTVEGIGQMSALTIEASELGTFLDPRNREMIDVLCRLWDGREVPWSRRIRSEGATEIPNPWINFLGCTTPGWIEENFPEYAIKGGFTSRTVFVYAERKRQFVAYPKLRMDVAGSAFKRLRVCLINDLKTISRIQGEYILTRSAIEWGTAWYERHWTEDNEHLDMEIHGGYIARKQTHIHKTAMILAAAAHSDLIITDEDLQAAEKLVTSLEVSLPNVFNQIVDNRDAKNTALIIRIVRAVPSGIKRRNLWRKLIMQMSQDEFKHGIVGAVAADYIAEYSVGDDIYYKAKEDEK</sequence>
<name>A0A0F9EJ21_9ZZZZ</name>
<dbReference type="EMBL" id="LAZR01036795">
    <property type="protein sequence ID" value="KKL23908.1"/>
    <property type="molecule type" value="Genomic_DNA"/>
</dbReference>
<dbReference type="InterPro" id="IPR025048">
    <property type="entry name" value="DUF3987"/>
</dbReference>
<organism evidence="1">
    <name type="scientific">marine sediment metagenome</name>
    <dbReference type="NCBI Taxonomy" id="412755"/>
    <lineage>
        <taxon>unclassified sequences</taxon>
        <taxon>metagenomes</taxon>
        <taxon>ecological metagenomes</taxon>
    </lineage>
</organism>
<evidence type="ECO:0008006" key="2">
    <source>
        <dbReference type="Google" id="ProtNLM"/>
    </source>
</evidence>
<dbReference type="AlphaFoldDB" id="A0A0F9EJ21"/>
<comment type="caution">
    <text evidence="1">The sequence shown here is derived from an EMBL/GenBank/DDBJ whole genome shotgun (WGS) entry which is preliminary data.</text>
</comment>
<accession>A0A0F9EJ21</accession>
<evidence type="ECO:0000313" key="1">
    <source>
        <dbReference type="EMBL" id="KKL23908.1"/>
    </source>
</evidence>
<protein>
    <recommendedName>
        <fullName evidence="2">DUF3987 domain-containing protein</fullName>
    </recommendedName>
</protein>
<dbReference type="Pfam" id="PF13148">
    <property type="entry name" value="DUF3987"/>
    <property type="match status" value="1"/>
</dbReference>
<proteinExistence type="predicted"/>